<dbReference type="AlphaFoldDB" id="A0A0D3AH47"/>
<evidence type="ECO:0000313" key="2">
    <source>
        <dbReference type="Proteomes" id="UP000032141"/>
    </source>
</evidence>
<dbReference type="Gramene" id="Bo27362s010.1">
    <property type="protein sequence ID" value="Bo27362s010.1"/>
    <property type="gene ID" value="Bo27362s010"/>
</dbReference>
<protein>
    <submittedName>
        <fullName evidence="1">Uncharacterized protein</fullName>
    </submittedName>
</protein>
<accession>A0A0D3AH47</accession>
<name>A0A0D3AH47_BRAOL</name>
<proteinExistence type="predicted"/>
<dbReference type="HOGENOM" id="CLU_3109247_0_0_1"/>
<evidence type="ECO:0000313" key="1">
    <source>
        <dbReference type="EnsemblPlants" id="Bo27362s010.1"/>
    </source>
</evidence>
<reference evidence="1" key="2">
    <citation type="submission" date="2015-06" db="UniProtKB">
        <authorList>
            <consortium name="EnsemblPlants"/>
        </authorList>
    </citation>
    <scope>IDENTIFICATION</scope>
</reference>
<keyword evidence="2" id="KW-1185">Reference proteome</keyword>
<reference evidence="1" key="1">
    <citation type="journal article" date="2014" name="Genome Biol.">
        <title>Transcriptome and methylome profiling reveals relics of genome dominance in the mesopolyploid Brassica oleracea.</title>
        <authorList>
            <person name="Parkin I.A."/>
            <person name="Koh C."/>
            <person name="Tang H."/>
            <person name="Robinson S.J."/>
            <person name="Kagale S."/>
            <person name="Clarke W.E."/>
            <person name="Town C.D."/>
            <person name="Nixon J."/>
            <person name="Krishnakumar V."/>
            <person name="Bidwell S.L."/>
            <person name="Denoeud F."/>
            <person name="Belcram H."/>
            <person name="Links M.G."/>
            <person name="Just J."/>
            <person name="Clarke C."/>
            <person name="Bender T."/>
            <person name="Huebert T."/>
            <person name="Mason A.S."/>
            <person name="Pires J.C."/>
            <person name="Barker G."/>
            <person name="Moore J."/>
            <person name="Walley P.G."/>
            <person name="Manoli S."/>
            <person name="Batley J."/>
            <person name="Edwards D."/>
            <person name="Nelson M.N."/>
            <person name="Wang X."/>
            <person name="Paterson A.H."/>
            <person name="King G."/>
            <person name="Bancroft I."/>
            <person name="Chalhoub B."/>
            <person name="Sharpe A.G."/>
        </authorList>
    </citation>
    <scope>NUCLEOTIDE SEQUENCE [LARGE SCALE GENOMIC DNA]</scope>
    <source>
        <strain evidence="1">cv. TO1000</strain>
    </source>
</reference>
<dbReference type="EnsemblPlants" id="Bo27362s010.1">
    <property type="protein sequence ID" value="Bo27362s010.1"/>
    <property type="gene ID" value="Bo27362s010"/>
</dbReference>
<sequence length="51" mass="5715">MVVETGGRSNSSCRLKIETLQQQKNKINRAVKTRSCSMSSLSYQPKQEAVL</sequence>
<organism evidence="1 2">
    <name type="scientific">Brassica oleracea var. oleracea</name>
    <dbReference type="NCBI Taxonomy" id="109376"/>
    <lineage>
        <taxon>Eukaryota</taxon>
        <taxon>Viridiplantae</taxon>
        <taxon>Streptophyta</taxon>
        <taxon>Embryophyta</taxon>
        <taxon>Tracheophyta</taxon>
        <taxon>Spermatophyta</taxon>
        <taxon>Magnoliopsida</taxon>
        <taxon>eudicotyledons</taxon>
        <taxon>Gunneridae</taxon>
        <taxon>Pentapetalae</taxon>
        <taxon>rosids</taxon>
        <taxon>malvids</taxon>
        <taxon>Brassicales</taxon>
        <taxon>Brassicaceae</taxon>
        <taxon>Brassiceae</taxon>
        <taxon>Brassica</taxon>
    </lineage>
</organism>
<dbReference type="Proteomes" id="UP000032141">
    <property type="component" value="Unassembled WGS sequence"/>
</dbReference>